<comment type="subcellular location">
    <subcellularLocation>
        <location evidence="6">Cytoplasm</location>
    </subcellularLocation>
</comment>
<keyword evidence="4 6" id="KW-0143">Chaperone</keyword>
<dbReference type="GO" id="GO:0005737">
    <property type="term" value="C:cytoplasm"/>
    <property type="evidence" value="ECO:0007669"/>
    <property type="project" value="UniProtKB-SubCell"/>
</dbReference>
<dbReference type="AlphaFoldDB" id="A0A1M4YSE4"/>
<dbReference type="PANTHER" id="PTHR30111:SF1">
    <property type="entry name" value="33 KDA CHAPERONIN"/>
    <property type="match status" value="1"/>
</dbReference>
<dbReference type="CDD" id="cd00498">
    <property type="entry name" value="Hsp33"/>
    <property type="match status" value="1"/>
</dbReference>
<feature type="disulfide bond" description="Redox-active" evidence="6">
    <location>
        <begin position="235"/>
        <end position="237"/>
    </location>
</feature>
<evidence type="ECO:0000313" key="7">
    <source>
        <dbReference type="EMBL" id="SHF08633.1"/>
    </source>
</evidence>
<dbReference type="Gene3D" id="3.90.1280.10">
    <property type="entry name" value="HSP33 redox switch-like"/>
    <property type="match status" value="1"/>
</dbReference>
<dbReference type="GO" id="GO:0044183">
    <property type="term" value="F:protein folding chaperone"/>
    <property type="evidence" value="ECO:0007669"/>
    <property type="project" value="TreeGrafter"/>
</dbReference>
<dbReference type="SUPFAM" id="SSF64397">
    <property type="entry name" value="Hsp33 domain"/>
    <property type="match status" value="1"/>
</dbReference>
<dbReference type="HAMAP" id="MF_00117">
    <property type="entry name" value="HslO"/>
    <property type="match status" value="1"/>
</dbReference>
<evidence type="ECO:0000256" key="6">
    <source>
        <dbReference type="HAMAP-Rule" id="MF_00117"/>
    </source>
</evidence>
<dbReference type="PANTHER" id="PTHR30111">
    <property type="entry name" value="33 KDA CHAPERONIN"/>
    <property type="match status" value="1"/>
</dbReference>
<dbReference type="Pfam" id="PF01430">
    <property type="entry name" value="HSP33"/>
    <property type="match status" value="1"/>
</dbReference>
<proteinExistence type="inferred from homology"/>
<evidence type="ECO:0000256" key="5">
    <source>
        <dbReference type="ARBA" id="ARBA00023284"/>
    </source>
</evidence>
<evidence type="ECO:0000256" key="2">
    <source>
        <dbReference type="ARBA" id="ARBA00022833"/>
    </source>
</evidence>
<comment type="PTM">
    <text evidence="6">Under oxidizing conditions two disulfide bonds are formed involving the reactive cysteines. Under reducing conditions zinc is bound to the reactive cysteines and the protein is inactive.</text>
</comment>
<name>A0A1M4YSE4_9BACL</name>
<keyword evidence="8" id="KW-1185">Reference proteome</keyword>
<dbReference type="InterPro" id="IPR016153">
    <property type="entry name" value="Heat_shock_Hsp33_N"/>
</dbReference>
<keyword evidence="1 6" id="KW-0963">Cytoplasm</keyword>
<dbReference type="STRING" id="112248.SAMN05444392_107115"/>
<evidence type="ECO:0000313" key="8">
    <source>
        <dbReference type="Proteomes" id="UP000184476"/>
    </source>
</evidence>
<gene>
    <name evidence="6" type="primary">hslO</name>
    <name evidence="7" type="ORF">SAMN05444392_107115</name>
</gene>
<feature type="disulfide bond" description="Redox-active" evidence="6">
    <location>
        <begin position="268"/>
        <end position="271"/>
    </location>
</feature>
<dbReference type="InterPro" id="IPR016154">
    <property type="entry name" value="Heat_shock_Hsp33_C"/>
</dbReference>
<sequence>MSSYIVRAIARNGEVRAFAAETRSLVQEAVNRHLTFPVASAALGRTLTMGAIWSAILKEEQEVVTIRVEGDGPLGKVIVHANGAGEVRGLVDEPQIEVPNYPDGKLNVAAAVGQGMIHISKDIGLREPYQGSSPIVSGELAEDFTYYFTTSEQTPSSVGLGILVQREQILQAGGYLLQVLPQATDETISRLEERISQLTSITDFYQQGGSPEKLLEHILGENLNFLSQTEVTFSCRCSNESVANMLRSLGKKEIQSIIDEIGYAEVTCHFCNEKYHFDQTQLLQLIDQP</sequence>
<dbReference type="GO" id="GO:0051082">
    <property type="term" value="F:unfolded protein binding"/>
    <property type="evidence" value="ECO:0007669"/>
    <property type="project" value="UniProtKB-UniRule"/>
</dbReference>
<dbReference type="NCBIfam" id="NF001033">
    <property type="entry name" value="PRK00114.1"/>
    <property type="match status" value="1"/>
</dbReference>
<dbReference type="EMBL" id="FQVL01000007">
    <property type="protein sequence ID" value="SHF08633.1"/>
    <property type="molecule type" value="Genomic_DNA"/>
</dbReference>
<dbReference type="InterPro" id="IPR000397">
    <property type="entry name" value="Heat_shock_Hsp33"/>
</dbReference>
<keyword evidence="3 6" id="KW-1015">Disulfide bond</keyword>
<protein>
    <recommendedName>
        <fullName evidence="6">33 kDa chaperonin</fullName>
    </recommendedName>
    <alternativeName>
        <fullName evidence="6">Heat shock protein 33 homolog</fullName>
        <shortName evidence="6">HSP33</shortName>
    </alternativeName>
</protein>
<reference evidence="7 8" key="1">
    <citation type="submission" date="2016-11" db="EMBL/GenBank/DDBJ databases">
        <authorList>
            <person name="Jaros S."/>
            <person name="Januszkiewicz K."/>
            <person name="Wedrychowicz H."/>
        </authorList>
    </citation>
    <scope>NUCLEOTIDE SEQUENCE [LARGE SCALE GENOMIC DNA]</scope>
    <source>
        <strain evidence="7 8">DSM 44666</strain>
    </source>
</reference>
<dbReference type="RefSeq" id="WP_073155121.1">
    <property type="nucleotide sequence ID" value="NZ_FQVL01000007.1"/>
</dbReference>
<keyword evidence="5 6" id="KW-0676">Redox-active center</keyword>
<evidence type="ECO:0000256" key="3">
    <source>
        <dbReference type="ARBA" id="ARBA00023157"/>
    </source>
</evidence>
<dbReference type="GO" id="GO:0042026">
    <property type="term" value="P:protein refolding"/>
    <property type="evidence" value="ECO:0007669"/>
    <property type="project" value="TreeGrafter"/>
</dbReference>
<dbReference type="PIRSF" id="PIRSF005261">
    <property type="entry name" value="Heat_shock_Hsp33"/>
    <property type="match status" value="1"/>
</dbReference>
<dbReference type="OrthoDB" id="9776534at2"/>
<keyword evidence="2 6" id="KW-0862">Zinc</keyword>
<dbReference type="SUPFAM" id="SSF118352">
    <property type="entry name" value="HSP33 redox switch-like"/>
    <property type="match status" value="1"/>
</dbReference>
<comment type="function">
    <text evidence="6">Redox regulated molecular chaperone. Protects both thermally unfolding and oxidatively damaged proteins from irreversible aggregation. Plays an important role in the bacterial defense system toward oxidative stress.</text>
</comment>
<accession>A0A1M4YSE4</accession>
<comment type="similarity">
    <text evidence="6">Belongs to the HSP33 family.</text>
</comment>
<dbReference type="Proteomes" id="UP000184476">
    <property type="component" value="Unassembled WGS sequence"/>
</dbReference>
<evidence type="ECO:0000256" key="1">
    <source>
        <dbReference type="ARBA" id="ARBA00022490"/>
    </source>
</evidence>
<evidence type="ECO:0000256" key="4">
    <source>
        <dbReference type="ARBA" id="ARBA00023186"/>
    </source>
</evidence>
<dbReference type="Gene3D" id="3.55.30.10">
    <property type="entry name" value="Hsp33 domain"/>
    <property type="match status" value="1"/>
</dbReference>
<organism evidence="7 8">
    <name type="scientific">Seinonella peptonophila</name>
    <dbReference type="NCBI Taxonomy" id="112248"/>
    <lineage>
        <taxon>Bacteria</taxon>
        <taxon>Bacillati</taxon>
        <taxon>Bacillota</taxon>
        <taxon>Bacilli</taxon>
        <taxon>Bacillales</taxon>
        <taxon>Thermoactinomycetaceae</taxon>
        <taxon>Seinonella</taxon>
    </lineage>
</organism>